<dbReference type="AlphaFoldDB" id="A0A9W8HRQ5"/>
<gene>
    <name evidence="2" type="ORF">H4R20_004301</name>
</gene>
<dbReference type="Proteomes" id="UP001140094">
    <property type="component" value="Unassembled WGS sequence"/>
</dbReference>
<dbReference type="OrthoDB" id="2017405at2759"/>
<protein>
    <submittedName>
        <fullName evidence="2">Uncharacterized protein</fullName>
    </submittedName>
</protein>
<evidence type="ECO:0000313" key="3">
    <source>
        <dbReference type="Proteomes" id="UP001140094"/>
    </source>
</evidence>
<sequence>MSATPADTRNGQARDRANLPPDYYTCKASHAFDQWFACLTVGSQLRSYYRYGQKSSCGKHWSKFKMCMGMKLRSEESGRAIMEEFRDKEEAKRNSLPNVMDVWTRREKSSSDDTAGAVLPKKEEVIKKTVTCHGLLYCTNEDCLEPELRRDPVSSSSTDPFPNPHPNLRHWNRDTAAVLNFWHILFSLREGKGVPERFRRGNAVPAADQPQKPAKRYKKSTKKPKK</sequence>
<dbReference type="PANTHER" id="PTHR28052">
    <property type="entry name" value="UPF0545 PROTEIN C22ORF39"/>
    <property type="match status" value="1"/>
</dbReference>
<name>A0A9W8HRQ5_9FUNG</name>
<dbReference type="EMBL" id="JANBUO010001116">
    <property type="protein sequence ID" value="KAJ2799774.1"/>
    <property type="molecule type" value="Genomic_DNA"/>
</dbReference>
<comment type="caution">
    <text evidence="2">The sequence shown here is derived from an EMBL/GenBank/DDBJ whole genome shotgun (WGS) entry which is preliminary data.</text>
</comment>
<feature type="region of interest" description="Disordered" evidence="1">
    <location>
        <begin position="195"/>
        <end position="226"/>
    </location>
</feature>
<dbReference type="PANTHER" id="PTHR28052:SF1">
    <property type="entry name" value="UPF0545 PROTEIN C22ORF39"/>
    <property type="match status" value="1"/>
</dbReference>
<organism evidence="2 3">
    <name type="scientific">Coemansia guatemalensis</name>
    <dbReference type="NCBI Taxonomy" id="2761395"/>
    <lineage>
        <taxon>Eukaryota</taxon>
        <taxon>Fungi</taxon>
        <taxon>Fungi incertae sedis</taxon>
        <taxon>Zoopagomycota</taxon>
        <taxon>Kickxellomycotina</taxon>
        <taxon>Kickxellomycetes</taxon>
        <taxon>Kickxellales</taxon>
        <taxon>Kickxellaceae</taxon>
        <taxon>Coemansia</taxon>
    </lineage>
</organism>
<evidence type="ECO:0000256" key="1">
    <source>
        <dbReference type="SAM" id="MobiDB-lite"/>
    </source>
</evidence>
<keyword evidence="3" id="KW-1185">Reference proteome</keyword>
<accession>A0A9W8HRQ5</accession>
<feature type="compositionally biased region" description="Basic residues" evidence="1">
    <location>
        <begin position="213"/>
        <end position="226"/>
    </location>
</feature>
<dbReference type="InterPro" id="IPR021475">
    <property type="entry name" value="Pants/Emi1-like"/>
</dbReference>
<evidence type="ECO:0000313" key="2">
    <source>
        <dbReference type="EMBL" id="KAJ2799774.1"/>
    </source>
</evidence>
<proteinExistence type="predicted"/>
<reference evidence="2" key="1">
    <citation type="submission" date="2022-07" db="EMBL/GenBank/DDBJ databases">
        <title>Phylogenomic reconstructions and comparative analyses of Kickxellomycotina fungi.</title>
        <authorList>
            <person name="Reynolds N.K."/>
            <person name="Stajich J.E."/>
            <person name="Barry K."/>
            <person name="Grigoriev I.V."/>
            <person name="Crous P."/>
            <person name="Smith M.E."/>
        </authorList>
    </citation>
    <scope>NUCLEOTIDE SEQUENCE</scope>
    <source>
        <strain evidence="2">NRRL 1565</strain>
    </source>
</reference>
<dbReference type="Pfam" id="PF11326">
    <property type="entry name" value="PANTS-like"/>
    <property type="match status" value="1"/>
</dbReference>